<comment type="caution">
    <text evidence="2">The sequence shown here is derived from an EMBL/GenBank/DDBJ whole genome shotgun (WGS) entry which is preliminary data.</text>
</comment>
<evidence type="ECO:0000256" key="1">
    <source>
        <dbReference type="SAM" id="MobiDB-lite"/>
    </source>
</evidence>
<evidence type="ECO:0000313" key="3">
    <source>
        <dbReference type="Proteomes" id="UP001159405"/>
    </source>
</evidence>
<keyword evidence="3" id="KW-1185">Reference proteome</keyword>
<evidence type="ECO:0000313" key="2">
    <source>
        <dbReference type="EMBL" id="CAH3151890.1"/>
    </source>
</evidence>
<accession>A0ABN8PY96</accession>
<organism evidence="2 3">
    <name type="scientific">Porites lobata</name>
    <dbReference type="NCBI Taxonomy" id="104759"/>
    <lineage>
        <taxon>Eukaryota</taxon>
        <taxon>Metazoa</taxon>
        <taxon>Cnidaria</taxon>
        <taxon>Anthozoa</taxon>
        <taxon>Hexacorallia</taxon>
        <taxon>Scleractinia</taxon>
        <taxon>Fungiina</taxon>
        <taxon>Poritidae</taxon>
        <taxon>Porites</taxon>
    </lineage>
</organism>
<protein>
    <submittedName>
        <fullName evidence="2">Uncharacterized protein</fullName>
    </submittedName>
</protein>
<dbReference type="Proteomes" id="UP001159405">
    <property type="component" value="Unassembled WGS sequence"/>
</dbReference>
<proteinExistence type="predicted"/>
<reference evidence="2 3" key="1">
    <citation type="submission" date="2022-05" db="EMBL/GenBank/DDBJ databases">
        <authorList>
            <consortium name="Genoscope - CEA"/>
            <person name="William W."/>
        </authorList>
    </citation>
    <scope>NUCLEOTIDE SEQUENCE [LARGE SCALE GENOMIC DNA]</scope>
</reference>
<dbReference type="EMBL" id="CALNXK010000092">
    <property type="protein sequence ID" value="CAH3151890.1"/>
    <property type="molecule type" value="Genomic_DNA"/>
</dbReference>
<name>A0ABN8PY96_9CNID</name>
<gene>
    <name evidence="2" type="ORF">PLOB_00048838</name>
</gene>
<sequence>MAPNQKVNVHATLSMGAQEPNKIETKSSQALSVKEDCILEDETGTMELHIWEPLFTQLKSNKAYYRADNTGLTDCYIITFKTSHYGIIKDQNSLAPTGIQLTVRKPQLSKN</sequence>
<feature type="region of interest" description="Disordered" evidence="1">
    <location>
        <begin position="1"/>
        <end position="26"/>
    </location>
</feature>